<dbReference type="Pfam" id="PF00436">
    <property type="entry name" value="SSB"/>
    <property type="match status" value="1"/>
</dbReference>
<comment type="caution">
    <text evidence="4">The sequence shown here is derived from an EMBL/GenBank/DDBJ whole genome shotgun (WGS) entry which is preliminary data.</text>
</comment>
<keyword evidence="1 2" id="KW-0238">DNA-binding</keyword>
<gene>
    <name evidence="4" type="ORF">L1785_22520</name>
</gene>
<evidence type="ECO:0000313" key="4">
    <source>
        <dbReference type="EMBL" id="MCF4123738.1"/>
    </source>
</evidence>
<dbReference type="AlphaFoldDB" id="A0AA41QHT7"/>
<dbReference type="SUPFAM" id="SSF50249">
    <property type="entry name" value="Nucleic acid-binding proteins"/>
    <property type="match status" value="1"/>
</dbReference>
<sequence length="160" mass="17333">MTTTIPTSTSVEGRLGADPHLQHAADGRAFLRVLLQAQPKPRHQADGSFAEDPGIECTLLVFGKAAQCLARRFRYGDVVVVSGHLSQKDPGTFVARRVGHDAARTHYTVTRTGAKRAERTRRRRTAAPPDNTPPRVGSDARSRGPIVAEPILPGRPVRTA</sequence>
<evidence type="ECO:0000256" key="1">
    <source>
        <dbReference type="ARBA" id="ARBA00023125"/>
    </source>
</evidence>
<feature type="region of interest" description="Disordered" evidence="3">
    <location>
        <begin position="111"/>
        <end position="160"/>
    </location>
</feature>
<organism evidence="4 5">
    <name type="scientific">Antribacter soli</name>
    <dbReference type="NCBI Taxonomy" id="2910976"/>
    <lineage>
        <taxon>Bacteria</taxon>
        <taxon>Bacillati</taxon>
        <taxon>Actinomycetota</taxon>
        <taxon>Actinomycetes</taxon>
        <taxon>Micrococcales</taxon>
        <taxon>Promicromonosporaceae</taxon>
        <taxon>Antribacter</taxon>
    </lineage>
</organism>
<dbReference type="RefSeq" id="WP_236091484.1">
    <property type="nucleotide sequence ID" value="NZ_JAKGSG010000071.1"/>
</dbReference>
<protein>
    <submittedName>
        <fullName evidence="4">Single-stranded DNA-binding protein</fullName>
    </submittedName>
</protein>
<dbReference type="EMBL" id="JAKGSG010000071">
    <property type="protein sequence ID" value="MCF4123738.1"/>
    <property type="molecule type" value="Genomic_DNA"/>
</dbReference>
<dbReference type="Proteomes" id="UP001165405">
    <property type="component" value="Unassembled WGS sequence"/>
</dbReference>
<reference evidence="4" key="1">
    <citation type="submission" date="2022-01" db="EMBL/GenBank/DDBJ databases">
        <title>Antribacter sp. nov., isolated from Guizhou of China.</title>
        <authorList>
            <person name="Chengliang C."/>
            <person name="Ya Z."/>
        </authorList>
    </citation>
    <scope>NUCLEOTIDE SEQUENCE</scope>
    <source>
        <strain evidence="4">KLBMP 9083</strain>
    </source>
</reference>
<name>A0AA41QHT7_9MICO</name>
<dbReference type="GO" id="GO:0003697">
    <property type="term" value="F:single-stranded DNA binding"/>
    <property type="evidence" value="ECO:0007669"/>
    <property type="project" value="InterPro"/>
</dbReference>
<keyword evidence="5" id="KW-1185">Reference proteome</keyword>
<dbReference type="Gene3D" id="2.40.50.140">
    <property type="entry name" value="Nucleic acid-binding proteins"/>
    <property type="match status" value="1"/>
</dbReference>
<dbReference type="InterPro" id="IPR012340">
    <property type="entry name" value="NA-bd_OB-fold"/>
</dbReference>
<evidence type="ECO:0000256" key="3">
    <source>
        <dbReference type="SAM" id="MobiDB-lite"/>
    </source>
</evidence>
<dbReference type="InterPro" id="IPR000424">
    <property type="entry name" value="Primosome_PriB/ssb"/>
</dbReference>
<feature type="compositionally biased region" description="Low complexity" evidence="3">
    <location>
        <begin position="126"/>
        <end position="135"/>
    </location>
</feature>
<evidence type="ECO:0000313" key="5">
    <source>
        <dbReference type="Proteomes" id="UP001165405"/>
    </source>
</evidence>
<evidence type="ECO:0000256" key="2">
    <source>
        <dbReference type="PROSITE-ProRule" id="PRU00252"/>
    </source>
</evidence>
<accession>A0AA41QHT7</accession>
<proteinExistence type="predicted"/>
<dbReference type="PROSITE" id="PS50935">
    <property type="entry name" value="SSB"/>
    <property type="match status" value="1"/>
</dbReference>